<evidence type="ECO:0000313" key="1">
    <source>
        <dbReference type="EMBL" id="KKL59554.1"/>
    </source>
</evidence>
<proteinExistence type="predicted"/>
<sequence length="53" mass="5927">MKITQAKVNKYVNGAVKYPLDDGQLVAMVILHFDIPDRQAMEMVIIALLKLVA</sequence>
<dbReference type="EMBL" id="LAZR01029446">
    <property type="protein sequence ID" value="KKL59554.1"/>
    <property type="molecule type" value="Genomic_DNA"/>
</dbReference>
<comment type="caution">
    <text evidence="1">The sequence shown here is derived from an EMBL/GenBank/DDBJ whole genome shotgun (WGS) entry which is preliminary data.</text>
</comment>
<dbReference type="AlphaFoldDB" id="A0A0F9DD23"/>
<reference evidence="1" key="1">
    <citation type="journal article" date="2015" name="Nature">
        <title>Complex archaea that bridge the gap between prokaryotes and eukaryotes.</title>
        <authorList>
            <person name="Spang A."/>
            <person name="Saw J.H."/>
            <person name="Jorgensen S.L."/>
            <person name="Zaremba-Niedzwiedzka K."/>
            <person name="Martijn J."/>
            <person name="Lind A.E."/>
            <person name="van Eijk R."/>
            <person name="Schleper C."/>
            <person name="Guy L."/>
            <person name="Ettema T.J."/>
        </authorList>
    </citation>
    <scope>NUCLEOTIDE SEQUENCE</scope>
</reference>
<organism evidence="1">
    <name type="scientific">marine sediment metagenome</name>
    <dbReference type="NCBI Taxonomy" id="412755"/>
    <lineage>
        <taxon>unclassified sequences</taxon>
        <taxon>metagenomes</taxon>
        <taxon>ecological metagenomes</taxon>
    </lineage>
</organism>
<accession>A0A0F9DD23</accession>
<name>A0A0F9DD23_9ZZZZ</name>
<gene>
    <name evidence="1" type="ORF">LCGC14_2214140</name>
</gene>
<protein>
    <submittedName>
        <fullName evidence="1">Uncharacterized protein</fullName>
    </submittedName>
</protein>